<sequence>METFFTNIKERVLYFTDYKGFAKEKFFEELGVTYGNFKGKAKEKALSSDVLAKIVSKYPELNPEWLLTGEGEMLKSENTSTETSKEESVKGIPLVNATAIGGYGNNVFSFEERDVKDYYVIPKFKHKQVDFMIEVEGSSMYPKYNSGDVVACRIIKERNFIQWNKTHVIATRKQGIIIKRIKPSDAPNSLLMVSDNESYDPFNVPEEEIEGLAIVVGVIRLE</sequence>
<evidence type="ECO:0000313" key="5">
    <source>
        <dbReference type="EMBL" id="QHN65614.1"/>
    </source>
</evidence>
<evidence type="ECO:0000256" key="2">
    <source>
        <dbReference type="ARBA" id="ARBA00023125"/>
    </source>
</evidence>
<dbReference type="InterPro" id="IPR015927">
    <property type="entry name" value="Peptidase_S24_S26A/B/C"/>
</dbReference>
<keyword evidence="6" id="KW-1185">Reference proteome</keyword>
<protein>
    <recommendedName>
        <fullName evidence="4">Peptidase S24/S26A/S26B/S26C domain-containing protein</fullName>
    </recommendedName>
</protein>
<dbReference type="PANTHER" id="PTHR40661">
    <property type="match status" value="1"/>
</dbReference>
<dbReference type="CDD" id="cd06529">
    <property type="entry name" value="S24_LexA-like"/>
    <property type="match status" value="1"/>
</dbReference>
<dbReference type="Gene3D" id="2.10.109.10">
    <property type="entry name" value="Umud Fragment, subunit A"/>
    <property type="match status" value="1"/>
</dbReference>
<evidence type="ECO:0000256" key="3">
    <source>
        <dbReference type="ARBA" id="ARBA00023163"/>
    </source>
</evidence>
<dbReference type="InterPro" id="IPR039418">
    <property type="entry name" value="LexA-like"/>
</dbReference>
<dbReference type="Proteomes" id="UP000464318">
    <property type="component" value="Chromosome"/>
</dbReference>
<keyword evidence="2" id="KW-0238">DNA-binding</keyword>
<organism evidence="5 6">
    <name type="scientific">Bergeyella cardium</name>
    <dbReference type="NCBI Taxonomy" id="1585976"/>
    <lineage>
        <taxon>Bacteria</taxon>
        <taxon>Pseudomonadati</taxon>
        <taxon>Bacteroidota</taxon>
        <taxon>Flavobacteriia</taxon>
        <taxon>Flavobacteriales</taxon>
        <taxon>Weeksellaceae</taxon>
        <taxon>Bergeyella</taxon>
    </lineage>
</organism>
<dbReference type="RefSeq" id="WP_160224377.1">
    <property type="nucleotide sequence ID" value="NZ_CP029149.1"/>
</dbReference>
<keyword evidence="3" id="KW-0804">Transcription</keyword>
<reference evidence="5 6" key="1">
    <citation type="submission" date="2018-04" db="EMBL/GenBank/DDBJ databases">
        <title>Characteristic and Complete Genome Sequencing of A Novel Member of Infective Endocarditis Causative Bacteria: Bergeyella cardium QL-PH.</title>
        <authorList>
            <person name="Pan H."/>
            <person name="Sun E."/>
            <person name="Zhang Y."/>
        </authorList>
    </citation>
    <scope>NUCLEOTIDE SEQUENCE [LARGE SCALE GENOMIC DNA]</scope>
    <source>
        <strain evidence="5 6">HPQL</strain>
    </source>
</reference>
<accession>A0A6P1QY02</accession>
<dbReference type="Pfam" id="PF00717">
    <property type="entry name" value="Peptidase_S24"/>
    <property type="match status" value="1"/>
</dbReference>
<name>A0A6P1QY02_9FLAO</name>
<dbReference type="AlphaFoldDB" id="A0A6P1QY02"/>
<dbReference type="EMBL" id="CP029149">
    <property type="protein sequence ID" value="QHN65614.1"/>
    <property type="molecule type" value="Genomic_DNA"/>
</dbReference>
<dbReference type="InterPro" id="IPR036286">
    <property type="entry name" value="LexA/Signal_pep-like_sf"/>
</dbReference>
<keyword evidence="1" id="KW-0805">Transcription regulation</keyword>
<gene>
    <name evidence="5" type="ORF">DBX24_06840</name>
</gene>
<feature type="domain" description="Peptidase S24/S26A/S26B/S26C" evidence="4">
    <location>
        <begin position="113"/>
        <end position="216"/>
    </location>
</feature>
<dbReference type="PANTHER" id="PTHR40661:SF1">
    <property type="entry name" value="HTH CRO_C1-TYPE DOMAIN-CONTAINING PROTEIN"/>
    <property type="match status" value="1"/>
</dbReference>
<dbReference type="GO" id="GO:0003677">
    <property type="term" value="F:DNA binding"/>
    <property type="evidence" value="ECO:0007669"/>
    <property type="project" value="UniProtKB-KW"/>
</dbReference>
<dbReference type="OrthoDB" id="796548at2"/>
<evidence type="ECO:0000259" key="4">
    <source>
        <dbReference type="Pfam" id="PF00717"/>
    </source>
</evidence>
<proteinExistence type="predicted"/>
<evidence type="ECO:0000256" key="1">
    <source>
        <dbReference type="ARBA" id="ARBA00023015"/>
    </source>
</evidence>
<evidence type="ECO:0000313" key="6">
    <source>
        <dbReference type="Proteomes" id="UP000464318"/>
    </source>
</evidence>
<dbReference type="KEGG" id="bcad:DBX24_06840"/>
<dbReference type="SUPFAM" id="SSF51306">
    <property type="entry name" value="LexA/Signal peptidase"/>
    <property type="match status" value="1"/>
</dbReference>